<keyword evidence="7 9" id="KW-0472">Membrane</keyword>
<name>A0A0L0D300_THETB</name>
<dbReference type="GO" id="GO:0016887">
    <property type="term" value="F:ATP hydrolysis activity"/>
    <property type="evidence" value="ECO:0007669"/>
    <property type="project" value="InterPro"/>
</dbReference>
<keyword evidence="5 11" id="KW-0067">ATP-binding</keyword>
<evidence type="ECO:0000256" key="4">
    <source>
        <dbReference type="ARBA" id="ARBA00022741"/>
    </source>
</evidence>
<dbReference type="InterPro" id="IPR003439">
    <property type="entry name" value="ABC_transporter-like_ATP-bd"/>
</dbReference>
<feature type="transmembrane region" description="Helical" evidence="9">
    <location>
        <begin position="510"/>
        <end position="531"/>
    </location>
</feature>
<dbReference type="STRING" id="461836.A0A0L0D300"/>
<keyword evidence="2" id="KW-0813">Transport</keyword>
<dbReference type="InterPro" id="IPR017871">
    <property type="entry name" value="ABC_transporter-like_CS"/>
</dbReference>
<keyword evidence="3 9" id="KW-0812">Transmembrane</keyword>
<evidence type="ECO:0000313" key="12">
    <source>
        <dbReference type="Proteomes" id="UP000054408"/>
    </source>
</evidence>
<feature type="compositionally biased region" description="Low complexity" evidence="8">
    <location>
        <begin position="24"/>
        <end position="47"/>
    </location>
</feature>
<dbReference type="InterPro" id="IPR027417">
    <property type="entry name" value="P-loop_NTPase"/>
</dbReference>
<feature type="domain" description="ABC transporter" evidence="10">
    <location>
        <begin position="63"/>
        <end position="321"/>
    </location>
</feature>
<evidence type="ECO:0000256" key="8">
    <source>
        <dbReference type="SAM" id="MobiDB-lite"/>
    </source>
</evidence>
<feature type="transmembrane region" description="Helical" evidence="9">
    <location>
        <begin position="627"/>
        <end position="649"/>
    </location>
</feature>
<evidence type="ECO:0000256" key="7">
    <source>
        <dbReference type="ARBA" id="ARBA00023136"/>
    </source>
</evidence>
<evidence type="ECO:0000256" key="1">
    <source>
        <dbReference type="ARBA" id="ARBA00004141"/>
    </source>
</evidence>
<organism evidence="11 12">
    <name type="scientific">Thecamonas trahens ATCC 50062</name>
    <dbReference type="NCBI Taxonomy" id="461836"/>
    <lineage>
        <taxon>Eukaryota</taxon>
        <taxon>Apusozoa</taxon>
        <taxon>Apusomonadida</taxon>
        <taxon>Apusomonadidae</taxon>
        <taxon>Thecamonas</taxon>
    </lineage>
</organism>
<sequence length="655" mass="69227">MEQQESSTSSSSYTSRAIALDTATSVSSTDSSASSSSSSSPSSTDSAGYGYDAESGGAAGVIIEASNITVKVPAKKSLLDKCRGRPGTDEIVLLDNVSLKLVPGELTMLLGPSSSGKSLLLDVLAGRLPSALESSGSVLYNGMELDPSDVMAISGYVQQEDIMLSDSTPRENLHFLARLSLPSTMSAEDRGARVESVLNSLGIAKVGDTLVGVPGLKRGLSGGERKRANIAQSLITAPQILYVDDPTAGLDAATAETVIVNLRKLAKKNNMTILASISQASNEMLHIFDNVMALAGGQVAYSGKLLSRTALVPGDDETAHSGSSSASTSASSSLARIQAITAAARAAGMGLPDSSSASLSQAGSLQLDEFKGHRPSPIVKLAQLVKRNIMLQVRNKQASWARAGQMIILGFLIAAIWYQIDRGQTGGLDRAGLIFLVTIMLVFSGMHAAVTLFIPERAVFMRESQDGLYSTVTYLAAKVIADLPFQAAYIALYVFQVYFMVGLQAELDKFLIFTGFAYQLSLFGTWLGLLLSAATGDSDAANALAPGIVLPSTLFASFLVKPESIWVGIRWLRYFSFMKYAFNGVLINELKGLTFTCDASEAINGTCPVPNGQAVLDLFEAEEDGNIGFNSGILGVFMALFLILSYLALNASRKR</sequence>
<keyword evidence="4" id="KW-0547">Nucleotide-binding</keyword>
<dbReference type="InterPro" id="IPR003593">
    <property type="entry name" value="AAA+_ATPase"/>
</dbReference>
<evidence type="ECO:0000256" key="2">
    <source>
        <dbReference type="ARBA" id="ARBA00022448"/>
    </source>
</evidence>
<dbReference type="Proteomes" id="UP000054408">
    <property type="component" value="Unassembled WGS sequence"/>
</dbReference>
<dbReference type="Gene3D" id="3.40.50.300">
    <property type="entry name" value="P-loop containing nucleotide triphosphate hydrolases"/>
    <property type="match status" value="1"/>
</dbReference>
<evidence type="ECO:0000256" key="5">
    <source>
        <dbReference type="ARBA" id="ARBA00022840"/>
    </source>
</evidence>
<dbReference type="GeneID" id="25562743"/>
<dbReference type="GO" id="GO:0005524">
    <property type="term" value="F:ATP binding"/>
    <property type="evidence" value="ECO:0007669"/>
    <property type="project" value="UniProtKB-KW"/>
</dbReference>
<dbReference type="SMART" id="SM00382">
    <property type="entry name" value="AAA"/>
    <property type="match status" value="1"/>
</dbReference>
<evidence type="ECO:0000256" key="6">
    <source>
        <dbReference type="ARBA" id="ARBA00022989"/>
    </source>
</evidence>
<protein>
    <submittedName>
        <fullName evidence="11">ATP-binding cassette sub-family G member 2</fullName>
    </submittedName>
</protein>
<dbReference type="GO" id="GO:0140359">
    <property type="term" value="F:ABC-type transporter activity"/>
    <property type="evidence" value="ECO:0007669"/>
    <property type="project" value="InterPro"/>
</dbReference>
<dbReference type="eggNOG" id="KOG0061">
    <property type="taxonomic scope" value="Eukaryota"/>
</dbReference>
<evidence type="ECO:0000256" key="3">
    <source>
        <dbReference type="ARBA" id="ARBA00022692"/>
    </source>
</evidence>
<dbReference type="Pfam" id="PF00005">
    <property type="entry name" value="ABC_tran"/>
    <property type="match status" value="1"/>
</dbReference>
<dbReference type="SUPFAM" id="SSF52540">
    <property type="entry name" value="P-loop containing nucleoside triphosphate hydrolases"/>
    <property type="match status" value="1"/>
</dbReference>
<dbReference type="GO" id="GO:0016020">
    <property type="term" value="C:membrane"/>
    <property type="evidence" value="ECO:0007669"/>
    <property type="project" value="UniProtKB-SubCell"/>
</dbReference>
<dbReference type="EMBL" id="GL349443">
    <property type="protein sequence ID" value="KNC46674.1"/>
    <property type="molecule type" value="Genomic_DNA"/>
</dbReference>
<proteinExistence type="predicted"/>
<dbReference type="InterPro" id="IPR013525">
    <property type="entry name" value="ABC2_TM"/>
</dbReference>
<reference evidence="11 12" key="1">
    <citation type="submission" date="2010-05" db="EMBL/GenBank/DDBJ databases">
        <title>The Genome Sequence of Thecamonas trahens ATCC 50062.</title>
        <authorList>
            <consortium name="The Broad Institute Genome Sequencing Platform"/>
            <person name="Russ C."/>
            <person name="Cuomo C."/>
            <person name="Shea T."/>
            <person name="Young S.K."/>
            <person name="Zeng Q."/>
            <person name="Koehrsen M."/>
            <person name="Haas B."/>
            <person name="Borodovsky M."/>
            <person name="Guigo R."/>
            <person name="Alvarado L."/>
            <person name="Berlin A."/>
            <person name="Bochicchio J."/>
            <person name="Borenstein D."/>
            <person name="Chapman S."/>
            <person name="Chen Z."/>
            <person name="Freedman E."/>
            <person name="Gellesch M."/>
            <person name="Goldberg J."/>
            <person name="Griggs A."/>
            <person name="Gujja S."/>
            <person name="Heilman E."/>
            <person name="Heiman D."/>
            <person name="Hepburn T."/>
            <person name="Howarth C."/>
            <person name="Jen D."/>
            <person name="Larson L."/>
            <person name="Mehta T."/>
            <person name="Park D."/>
            <person name="Pearson M."/>
            <person name="Roberts A."/>
            <person name="Saif S."/>
            <person name="Shenoy N."/>
            <person name="Sisk P."/>
            <person name="Stolte C."/>
            <person name="Sykes S."/>
            <person name="Thomson T."/>
            <person name="Walk T."/>
            <person name="White J."/>
            <person name="Yandava C."/>
            <person name="Burger G."/>
            <person name="Gray M.W."/>
            <person name="Holland P.W.H."/>
            <person name="King N."/>
            <person name="Lang F.B.F."/>
            <person name="Roger A.J."/>
            <person name="Ruiz-Trillo I."/>
            <person name="Lander E."/>
            <person name="Nusbaum C."/>
        </authorList>
    </citation>
    <scope>NUCLEOTIDE SEQUENCE [LARGE SCALE GENOMIC DNA]</scope>
    <source>
        <strain evidence="11 12">ATCC 50062</strain>
    </source>
</reference>
<dbReference type="RefSeq" id="XP_013760444.1">
    <property type="nucleotide sequence ID" value="XM_013904990.1"/>
</dbReference>
<dbReference type="AlphaFoldDB" id="A0A0L0D300"/>
<feature type="transmembrane region" description="Helical" evidence="9">
    <location>
        <begin position="475"/>
        <end position="498"/>
    </location>
</feature>
<feature type="region of interest" description="Disordered" evidence="8">
    <location>
        <begin position="24"/>
        <end position="48"/>
    </location>
</feature>
<dbReference type="PANTHER" id="PTHR48041">
    <property type="entry name" value="ABC TRANSPORTER G FAMILY MEMBER 28"/>
    <property type="match status" value="1"/>
</dbReference>
<feature type="transmembrane region" description="Helical" evidence="9">
    <location>
        <begin position="400"/>
        <end position="420"/>
    </location>
</feature>
<comment type="subcellular location">
    <subcellularLocation>
        <location evidence="1">Membrane</location>
        <topology evidence="1">Multi-pass membrane protein</topology>
    </subcellularLocation>
</comment>
<evidence type="ECO:0000313" key="11">
    <source>
        <dbReference type="EMBL" id="KNC46674.1"/>
    </source>
</evidence>
<keyword evidence="6 9" id="KW-1133">Transmembrane helix</keyword>
<dbReference type="Pfam" id="PF01061">
    <property type="entry name" value="ABC2_membrane"/>
    <property type="match status" value="1"/>
</dbReference>
<feature type="transmembrane region" description="Helical" evidence="9">
    <location>
        <begin position="432"/>
        <end position="454"/>
    </location>
</feature>
<dbReference type="PROSITE" id="PS00211">
    <property type="entry name" value="ABC_TRANSPORTER_1"/>
    <property type="match status" value="1"/>
</dbReference>
<dbReference type="InterPro" id="IPR050352">
    <property type="entry name" value="ABCG_transporters"/>
</dbReference>
<evidence type="ECO:0000256" key="9">
    <source>
        <dbReference type="SAM" id="Phobius"/>
    </source>
</evidence>
<keyword evidence="12" id="KW-1185">Reference proteome</keyword>
<dbReference type="PROSITE" id="PS50893">
    <property type="entry name" value="ABC_TRANSPORTER_2"/>
    <property type="match status" value="1"/>
</dbReference>
<accession>A0A0L0D300</accession>
<dbReference type="OrthoDB" id="66620at2759"/>
<dbReference type="PANTHER" id="PTHR48041:SF139">
    <property type="entry name" value="PROTEIN SCARLET"/>
    <property type="match status" value="1"/>
</dbReference>
<gene>
    <name evidence="11" type="ORF">AMSG_03111</name>
</gene>
<evidence type="ECO:0000259" key="10">
    <source>
        <dbReference type="PROSITE" id="PS50893"/>
    </source>
</evidence>